<feature type="compositionally biased region" description="Low complexity" evidence="1">
    <location>
        <begin position="438"/>
        <end position="455"/>
    </location>
</feature>
<protein>
    <submittedName>
        <fullName evidence="2">Uncharacterized protein</fullName>
    </submittedName>
</protein>
<evidence type="ECO:0000313" key="2">
    <source>
        <dbReference type="EMBL" id="MFD1766694.1"/>
    </source>
</evidence>
<name>A0ABW4MCA1_9SPHN</name>
<reference evidence="3" key="1">
    <citation type="journal article" date="2019" name="Int. J. Syst. Evol. Microbiol.">
        <title>The Global Catalogue of Microorganisms (GCM) 10K type strain sequencing project: providing services to taxonomists for standard genome sequencing and annotation.</title>
        <authorList>
            <consortium name="The Broad Institute Genomics Platform"/>
            <consortium name="The Broad Institute Genome Sequencing Center for Infectious Disease"/>
            <person name="Wu L."/>
            <person name="Ma J."/>
        </authorList>
    </citation>
    <scope>NUCLEOTIDE SEQUENCE [LARGE SCALE GENOMIC DNA]</scope>
    <source>
        <strain evidence="3">CGMCC 1.12449</strain>
    </source>
</reference>
<evidence type="ECO:0000256" key="1">
    <source>
        <dbReference type="SAM" id="MobiDB-lite"/>
    </source>
</evidence>
<dbReference type="RefSeq" id="WP_381513097.1">
    <property type="nucleotide sequence ID" value="NZ_JBHUEL010000007.1"/>
</dbReference>
<organism evidence="2 3">
    <name type="scientific">Sphingorhabdus buctiana</name>
    <dbReference type="NCBI Taxonomy" id="1508805"/>
    <lineage>
        <taxon>Bacteria</taxon>
        <taxon>Pseudomonadati</taxon>
        <taxon>Pseudomonadota</taxon>
        <taxon>Alphaproteobacteria</taxon>
        <taxon>Sphingomonadales</taxon>
        <taxon>Sphingomonadaceae</taxon>
        <taxon>Sphingorhabdus</taxon>
    </lineage>
</organism>
<dbReference type="EMBL" id="JBHUEL010000007">
    <property type="protein sequence ID" value="MFD1766694.1"/>
    <property type="molecule type" value="Genomic_DNA"/>
</dbReference>
<feature type="region of interest" description="Disordered" evidence="1">
    <location>
        <begin position="400"/>
        <end position="455"/>
    </location>
</feature>
<sequence>MALPPAPLSAPTIAPRDDARRALHALLANDPAYSALAPETRQAIAGSLAKIGSAALDIEEAAAPPRAPLARAHNAGSEFSGVAVDRVAGTVQNTLNAVSFPRFVNELITGVFKAMNDSQQQQLTSFVELIRNVAQTTEGFADSNVGVSGARAWLAERFPTHYQIDGGEEIDMASELEGLDPAEARERRAEIQAEQDAATRLILRPGAQPPSEAALRSALGAEEGVSLPGSDPEALVPLARQILARNRQQMLATMVQMGLQRIVIESGLIRASMRLHVDASSVAENDRGSQFDTRTNMDVGGGARFGPWGMEAKVQSTIGYVSTERNQSTEAINSSVDLDSGVELHFRTDYVPLNRLAGSSDAERIRGNTLNPAAETERLAAADAERASAARARLAERRTSLDGAIRAPPDAPTGSIETARFVPPAREESGASGGEGRTGSTAGAEATRETASAAH</sequence>
<accession>A0ABW4MCA1</accession>
<comment type="caution">
    <text evidence="2">The sequence shown here is derived from an EMBL/GenBank/DDBJ whole genome shotgun (WGS) entry which is preliminary data.</text>
</comment>
<gene>
    <name evidence="2" type="ORF">ACFSAG_07545</name>
</gene>
<proteinExistence type="predicted"/>
<keyword evidence="3" id="KW-1185">Reference proteome</keyword>
<dbReference type="Proteomes" id="UP001597215">
    <property type="component" value="Unassembled WGS sequence"/>
</dbReference>
<evidence type="ECO:0000313" key="3">
    <source>
        <dbReference type="Proteomes" id="UP001597215"/>
    </source>
</evidence>